<dbReference type="Pfam" id="PF06911">
    <property type="entry name" value="Senescence"/>
    <property type="match status" value="1"/>
</dbReference>
<protein>
    <recommendedName>
        <fullName evidence="2">Senescence domain-containing protein</fullName>
    </recommendedName>
</protein>
<sequence length="502" mass="53676">MSAYDADAFLLLNLSNCSLNTVHQSGSLALQCVTIQVPGAPAVYLVLRLNETEFPIEPTRVIRTNFSESGLRTYTFLPTEADPVELVLTVALPKFPDSHFLEDIEVFESILTQYADLQGFLAPQDVLDDNPNIYDKTDLKELRGHLVFVNEDNGEVIGEFDKKFAVQEDPQLGTKGREGDPVFIEINEFLTDEDHDTSAMQIFARAIPPENQDWITKSATVISHAISGGTTLLLTAISAGSSYYTSHSKPSPGHAASSSSGPPPLPPRAVAFLSSARTRKGLTAIHSVSGEAVKVSAKTVELIDGLIKSAVGSSKGKAKASSTLSPNPKPPLPPRAPTPSSSYLAPPPPYTPSASAPPSSEKPPLPARRQPSPSPSSSRKPPLPPRTESGMPIGAVPPVPKEKFVVKLSTTTRIFLSADLILSTIDNSTRRLLDSGTDNIGTVVGHKYGAEAGESSVLLAGTARNVGLVYIDMRGIGRRALLRRVGKEFVKGRVSDMAQKKA</sequence>
<accession>A0AAD7K9Z8</accession>
<reference evidence="3" key="1">
    <citation type="submission" date="2023-03" db="EMBL/GenBank/DDBJ databases">
        <title>Massive genome expansion in bonnet fungi (Mycena s.s.) driven by repeated elements and novel gene families across ecological guilds.</title>
        <authorList>
            <consortium name="Lawrence Berkeley National Laboratory"/>
            <person name="Harder C.B."/>
            <person name="Miyauchi S."/>
            <person name="Viragh M."/>
            <person name="Kuo A."/>
            <person name="Thoen E."/>
            <person name="Andreopoulos B."/>
            <person name="Lu D."/>
            <person name="Skrede I."/>
            <person name="Drula E."/>
            <person name="Henrissat B."/>
            <person name="Morin E."/>
            <person name="Kohler A."/>
            <person name="Barry K."/>
            <person name="LaButti K."/>
            <person name="Morin E."/>
            <person name="Salamov A."/>
            <person name="Lipzen A."/>
            <person name="Mereny Z."/>
            <person name="Hegedus B."/>
            <person name="Baldrian P."/>
            <person name="Stursova M."/>
            <person name="Weitz H."/>
            <person name="Taylor A."/>
            <person name="Grigoriev I.V."/>
            <person name="Nagy L.G."/>
            <person name="Martin F."/>
            <person name="Kauserud H."/>
        </authorList>
    </citation>
    <scope>NUCLEOTIDE SEQUENCE</scope>
    <source>
        <strain evidence="3">CBHHK188m</strain>
    </source>
</reference>
<keyword evidence="4" id="KW-1185">Reference proteome</keyword>
<dbReference type="PANTHER" id="PTHR21068:SF43">
    <property type="entry name" value="SPARTIN"/>
    <property type="match status" value="1"/>
</dbReference>
<evidence type="ECO:0000313" key="4">
    <source>
        <dbReference type="Proteomes" id="UP001215280"/>
    </source>
</evidence>
<dbReference type="GO" id="GO:0051301">
    <property type="term" value="P:cell division"/>
    <property type="evidence" value="ECO:0007669"/>
    <property type="project" value="TreeGrafter"/>
</dbReference>
<dbReference type="Proteomes" id="UP001215280">
    <property type="component" value="Unassembled WGS sequence"/>
</dbReference>
<feature type="compositionally biased region" description="Low complexity" evidence="1">
    <location>
        <begin position="367"/>
        <end position="380"/>
    </location>
</feature>
<dbReference type="PANTHER" id="PTHR21068">
    <property type="entry name" value="SPARTIN"/>
    <property type="match status" value="1"/>
</dbReference>
<evidence type="ECO:0000313" key="3">
    <source>
        <dbReference type="EMBL" id="KAJ7778669.1"/>
    </source>
</evidence>
<evidence type="ECO:0000256" key="1">
    <source>
        <dbReference type="SAM" id="MobiDB-lite"/>
    </source>
</evidence>
<name>A0AAD7K9Z8_9AGAR</name>
<dbReference type="AlphaFoldDB" id="A0AAD7K9Z8"/>
<comment type="caution">
    <text evidence="3">The sequence shown here is derived from an EMBL/GenBank/DDBJ whole genome shotgun (WGS) entry which is preliminary data.</text>
</comment>
<feature type="region of interest" description="Disordered" evidence="1">
    <location>
        <begin position="312"/>
        <end position="397"/>
    </location>
</feature>
<feature type="domain" description="Senescence" evidence="2">
    <location>
        <begin position="213"/>
        <end position="487"/>
    </location>
</feature>
<gene>
    <name evidence="3" type="ORF">DFH07DRAFT_901341</name>
</gene>
<feature type="region of interest" description="Disordered" evidence="1">
    <location>
        <begin position="244"/>
        <end position="268"/>
    </location>
</feature>
<feature type="compositionally biased region" description="Low complexity" evidence="1">
    <location>
        <begin position="246"/>
        <end position="260"/>
    </location>
</feature>
<feature type="compositionally biased region" description="Pro residues" evidence="1">
    <location>
        <begin position="327"/>
        <end position="337"/>
    </location>
</feature>
<proteinExistence type="predicted"/>
<dbReference type="InterPro" id="IPR009686">
    <property type="entry name" value="Senescence/spartin_C"/>
</dbReference>
<dbReference type="GO" id="GO:0005886">
    <property type="term" value="C:plasma membrane"/>
    <property type="evidence" value="ECO:0007669"/>
    <property type="project" value="TreeGrafter"/>
</dbReference>
<evidence type="ECO:0000259" key="2">
    <source>
        <dbReference type="Pfam" id="PF06911"/>
    </source>
</evidence>
<dbReference type="InterPro" id="IPR045036">
    <property type="entry name" value="Spartin-like"/>
</dbReference>
<dbReference type="EMBL" id="JARJLG010000008">
    <property type="protein sequence ID" value="KAJ7778669.1"/>
    <property type="molecule type" value="Genomic_DNA"/>
</dbReference>
<organism evidence="3 4">
    <name type="scientific">Mycena maculata</name>
    <dbReference type="NCBI Taxonomy" id="230809"/>
    <lineage>
        <taxon>Eukaryota</taxon>
        <taxon>Fungi</taxon>
        <taxon>Dikarya</taxon>
        <taxon>Basidiomycota</taxon>
        <taxon>Agaricomycotina</taxon>
        <taxon>Agaricomycetes</taxon>
        <taxon>Agaricomycetidae</taxon>
        <taxon>Agaricales</taxon>
        <taxon>Marasmiineae</taxon>
        <taxon>Mycenaceae</taxon>
        <taxon>Mycena</taxon>
    </lineage>
</organism>
<feature type="compositionally biased region" description="Low complexity" evidence="1">
    <location>
        <begin position="312"/>
        <end position="326"/>
    </location>
</feature>